<feature type="region of interest" description="Disordered" evidence="1">
    <location>
        <begin position="1"/>
        <end position="21"/>
    </location>
</feature>
<protein>
    <submittedName>
        <fullName evidence="2">RCG35943</fullName>
    </submittedName>
</protein>
<evidence type="ECO:0000313" key="2">
    <source>
        <dbReference type="EMBL" id="EDM00348.1"/>
    </source>
</evidence>
<accession>A6IKT4</accession>
<dbReference type="EMBL" id="CH473963">
    <property type="protein sequence ID" value="EDM00348.1"/>
    <property type="molecule type" value="Genomic_DNA"/>
</dbReference>
<evidence type="ECO:0000313" key="3">
    <source>
        <dbReference type="Proteomes" id="UP000234681"/>
    </source>
</evidence>
<sequence>MRENMQFVPLGPRLPQNKREERGIGEDLCERVLGREEGPMLGCKGNKLILKKEFEAGGWRNGLAHPYSGSQQSVIPVPEEAIPPSNLLWPWYPCI</sequence>
<name>A6IKT4_RAT</name>
<organism evidence="2 3">
    <name type="scientific">Rattus norvegicus</name>
    <name type="common">Rat</name>
    <dbReference type="NCBI Taxonomy" id="10116"/>
    <lineage>
        <taxon>Eukaryota</taxon>
        <taxon>Metazoa</taxon>
        <taxon>Chordata</taxon>
        <taxon>Craniata</taxon>
        <taxon>Vertebrata</taxon>
        <taxon>Euteleostomi</taxon>
        <taxon>Mammalia</taxon>
        <taxon>Eutheria</taxon>
        <taxon>Euarchontoglires</taxon>
        <taxon>Glires</taxon>
        <taxon>Rodentia</taxon>
        <taxon>Myomorpha</taxon>
        <taxon>Muroidea</taxon>
        <taxon>Muridae</taxon>
        <taxon>Murinae</taxon>
        <taxon>Rattus</taxon>
    </lineage>
</organism>
<evidence type="ECO:0000256" key="1">
    <source>
        <dbReference type="SAM" id="MobiDB-lite"/>
    </source>
</evidence>
<reference evidence="3" key="1">
    <citation type="submission" date="2005-09" db="EMBL/GenBank/DDBJ databases">
        <authorList>
            <person name="Mural R.J."/>
            <person name="Li P.W."/>
            <person name="Adams M.D."/>
            <person name="Amanatides P.G."/>
            <person name="Baden-Tillson H."/>
            <person name="Barnstead M."/>
            <person name="Chin S.H."/>
            <person name="Dew I."/>
            <person name="Evans C.A."/>
            <person name="Ferriera S."/>
            <person name="Flanigan M."/>
            <person name="Fosler C."/>
            <person name="Glodek A."/>
            <person name="Gu Z."/>
            <person name="Holt R.A."/>
            <person name="Jennings D."/>
            <person name="Kraft C.L."/>
            <person name="Lu F."/>
            <person name="Nguyen T."/>
            <person name="Nusskern D.R."/>
            <person name="Pfannkoch C.M."/>
            <person name="Sitter C."/>
            <person name="Sutton G.G."/>
            <person name="Venter J.C."/>
            <person name="Wang Z."/>
            <person name="Woodage T."/>
            <person name="Zheng X.H."/>
            <person name="Zhong F."/>
        </authorList>
    </citation>
    <scope>NUCLEOTIDE SEQUENCE [LARGE SCALE GENOMIC DNA]</scope>
    <source>
        <strain>BN</strain>
        <strain evidence="3">Sprague-Dawley</strain>
    </source>
</reference>
<proteinExistence type="predicted"/>
<gene>
    <name evidence="2" type="ORF">rCG_35943</name>
</gene>
<dbReference type="Proteomes" id="UP000234681">
    <property type="component" value="Chromosome 14"/>
</dbReference>
<dbReference type="AlphaFoldDB" id="A6IKT4"/>